<dbReference type="OrthoDB" id="9784786at2"/>
<protein>
    <recommendedName>
        <fullName evidence="2">Putative 4-hydroxy-4-methyl-2-oxoglutarate aldolase</fullName>
    </recommendedName>
    <alternativeName>
        <fullName evidence="3">Regulator of ribonuclease activity homolog</fullName>
    </alternativeName>
    <alternativeName>
        <fullName evidence="4">RraA-like protein</fullName>
    </alternativeName>
</protein>
<comment type="cofactor">
    <cofactor evidence="1">
        <name>a divalent metal cation</name>
        <dbReference type="ChEBI" id="CHEBI:60240"/>
    </cofactor>
</comment>
<proteinExistence type="predicted"/>
<organism evidence="6 7">
    <name type="scientific">Pedosphaera parvula (strain Ellin514)</name>
    <dbReference type="NCBI Taxonomy" id="320771"/>
    <lineage>
        <taxon>Bacteria</taxon>
        <taxon>Pseudomonadati</taxon>
        <taxon>Verrucomicrobiota</taxon>
        <taxon>Pedosphaerae</taxon>
        <taxon>Pedosphaerales</taxon>
        <taxon>Pedosphaeraceae</taxon>
        <taxon>Pedosphaera</taxon>
    </lineage>
</organism>
<keyword evidence="5" id="KW-0460">Magnesium</keyword>
<dbReference type="PANTHER" id="PTHR33254:SF4">
    <property type="entry name" value="4-HYDROXY-4-METHYL-2-OXOGLUTARATE ALDOLASE 3-RELATED"/>
    <property type="match status" value="1"/>
</dbReference>
<evidence type="ECO:0000256" key="4">
    <source>
        <dbReference type="ARBA" id="ARBA00030169"/>
    </source>
</evidence>
<dbReference type="STRING" id="320771.Cflav_PD4250"/>
<feature type="binding site" evidence="5">
    <location>
        <position position="131"/>
    </location>
    <ligand>
        <name>Mg(2+)</name>
        <dbReference type="ChEBI" id="CHEBI:18420"/>
    </ligand>
</feature>
<feature type="binding site" evidence="5">
    <location>
        <position position="130"/>
    </location>
    <ligand>
        <name>substrate</name>
    </ligand>
</feature>
<keyword evidence="5" id="KW-0479">Metal-binding</keyword>
<dbReference type="AlphaFoldDB" id="B9XF74"/>
<dbReference type="PANTHER" id="PTHR33254">
    <property type="entry name" value="4-HYDROXY-4-METHYL-2-OXOGLUTARATE ALDOLASE 3-RELATED"/>
    <property type="match status" value="1"/>
</dbReference>
<dbReference type="GO" id="GO:0046872">
    <property type="term" value="F:metal ion binding"/>
    <property type="evidence" value="ECO:0007669"/>
    <property type="project" value="UniProtKB-KW"/>
</dbReference>
<dbReference type="Gene3D" id="3.50.30.40">
    <property type="entry name" value="Ribonuclease E inhibitor RraA/RraA-like"/>
    <property type="match status" value="1"/>
</dbReference>
<keyword evidence="7" id="KW-1185">Reference proteome</keyword>
<reference evidence="6 7" key="1">
    <citation type="journal article" date="2011" name="J. Bacteriol.">
        <title>Genome sequence of 'Pedosphaera parvula' Ellin514, an aerobic Verrucomicrobial isolate from pasture soil.</title>
        <authorList>
            <person name="Kant R."/>
            <person name="van Passel M.W."/>
            <person name="Sangwan P."/>
            <person name="Palva A."/>
            <person name="Lucas S."/>
            <person name="Copeland A."/>
            <person name="Lapidus A."/>
            <person name="Glavina Del Rio T."/>
            <person name="Dalin E."/>
            <person name="Tice H."/>
            <person name="Bruce D."/>
            <person name="Goodwin L."/>
            <person name="Pitluck S."/>
            <person name="Chertkov O."/>
            <person name="Larimer F.W."/>
            <person name="Land M.L."/>
            <person name="Hauser L."/>
            <person name="Brettin T.S."/>
            <person name="Detter J.C."/>
            <person name="Han S."/>
            <person name="de Vos W.M."/>
            <person name="Janssen P.H."/>
            <person name="Smidt H."/>
        </authorList>
    </citation>
    <scope>NUCLEOTIDE SEQUENCE [LARGE SCALE GENOMIC DNA]</scope>
    <source>
        <strain evidence="6 7">Ellin514</strain>
    </source>
</reference>
<evidence type="ECO:0000256" key="3">
    <source>
        <dbReference type="ARBA" id="ARBA00029596"/>
    </source>
</evidence>
<name>B9XF74_PEDPL</name>
<comment type="cofactor">
    <cofactor evidence="5">
        <name>Mg(2+)</name>
        <dbReference type="ChEBI" id="CHEBI:18420"/>
    </cofactor>
</comment>
<dbReference type="CDD" id="cd16841">
    <property type="entry name" value="RraA_family"/>
    <property type="match status" value="1"/>
</dbReference>
<evidence type="ECO:0000313" key="7">
    <source>
        <dbReference type="Proteomes" id="UP000003688"/>
    </source>
</evidence>
<dbReference type="InterPro" id="IPR005493">
    <property type="entry name" value="RraA/RraA-like"/>
</dbReference>
<evidence type="ECO:0000313" key="6">
    <source>
        <dbReference type="EMBL" id="EEF61572.1"/>
    </source>
</evidence>
<accession>B9XF74</accession>
<evidence type="ECO:0000256" key="1">
    <source>
        <dbReference type="ARBA" id="ARBA00001968"/>
    </source>
</evidence>
<dbReference type="SUPFAM" id="SSF89562">
    <property type="entry name" value="RraA-like"/>
    <property type="match status" value="1"/>
</dbReference>
<sequence length="230" mass="25080">MTPVLSLDQFESLRRLETCTIANAIDTFDLRLRNEGYADASIRCMFPRLAPMLGYAVTLKIKCSSPPIAGNAYPDRTDWWNQILKFPTPRVVVIQDVDEFPGNGAFLGEVHSSILQALGCIGAITNGAVRDLSAVESNRFQFFAGSVAVSHAYSHIVEIGGEVEIGGLRIKPGDLIHADRHGILSVPGEIAGQIPAVAARLLEQERKVIALCRSADFSLEKLRVVVKQKP</sequence>
<dbReference type="InterPro" id="IPR036704">
    <property type="entry name" value="RraA/RraA-like_sf"/>
</dbReference>
<dbReference type="RefSeq" id="WP_007414464.1">
    <property type="nucleotide sequence ID" value="NZ_ABOX02000009.1"/>
</dbReference>
<dbReference type="Pfam" id="PF03737">
    <property type="entry name" value="RraA-like"/>
    <property type="match status" value="1"/>
</dbReference>
<evidence type="ECO:0000256" key="5">
    <source>
        <dbReference type="PIRSR" id="PIRSR605493-1"/>
    </source>
</evidence>
<gene>
    <name evidence="6" type="ORF">Cflav_PD4250</name>
</gene>
<dbReference type="Proteomes" id="UP000003688">
    <property type="component" value="Unassembled WGS sequence"/>
</dbReference>
<dbReference type="EMBL" id="ABOX02000009">
    <property type="protein sequence ID" value="EEF61572.1"/>
    <property type="molecule type" value="Genomic_DNA"/>
</dbReference>
<comment type="caution">
    <text evidence="6">The sequence shown here is derived from an EMBL/GenBank/DDBJ whole genome shotgun (WGS) entry which is preliminary data.</text>
</comment>
<evidence type="ECO:0000256" key="2">
    <source>
        <dbReference type="ARBA" id="ARBA00016549"/>
    </source>
</evidence>